<evidence type="ECO:0000313" key="10">
    <source>
        <dbReference type="EMBL" id="ODV95919.1"/>
    </source>
</evidence>
<feature type="domain" description="ABC transporter" evidence="9">
    <location>
        <begin position="485"/>
        <end position="696"/>
    </location>
</feature>
<dbReference type="InterPro" id="IPR036640">
    <property type="entry name" value="ABC1_TM_sf"/>
</dbReference>
<keyword evidence="11" id="KW-1185">Reference proteome</keyword>
<dbReference type="OrthoDB" id="422637at2759"/>
<dbReference type="InterPro" id="IPR050835">
    <property type="entry name" value="ABC_transporter_sub-D"/>
</dbReference>
<dbReference type="GO" id="GO:0007031">
    <property type="term" value="P:peroxisome organization"/>
    <property type="evidence" value="ECO:0007669"/>
    <property type="project" value="TreeGrafter"/>
</dbReference>
<evidence type="ECO:0000256" key="6">
    <source>
        <dbReference type="ARBA" id="ARBA00022989"/>
    </source>
</evidence>
<dbReference type="GO" id="GO:0015867">
    <property type="term" value="P:ATP transport"/>
    <property type="evidence" value="ECO:0007669"/>
    <property type="project" value="EnsemblFungi"/>
</dbReference>
<dbReference type="PROSITE" id="PS00211">
    <property type="entry name" value="ABC_TRANSPORTER_1"/>
    <property type="match status" value="1"/>
</dbReference>
<dbReference type="STRING" id="669874.A0A1E4TW10"/>
<comment type="similarity">
    <text evidence="1">Belongs to the ABC transporter superfamily. ABCD family. Peroxisomal fatty acyl CoA transporter (TC 3.A.1.203) subfamily.</text>
</comment>
<dbReference type="SUPFAM" id="SSF90123">
    <property type="entry name" value="ABC transporter transmembrane region"/>
    <property type="match status" value="1"/>
</dbReference>
<dbReference type="GO" id="GO:0015916">
    <property type="term" value="P:fatty-acyl-CoA transport"/>
    <property type="evidence" value="ECO:0007669"/>
    <property type="project" value="EnsemblFungi"/>
</dbReference>
<dbReference type="Pfam" id="PF00005">
    <property type="entry name" value="ABC_tran"/>
    <property type="match status" value="1"/>
</dbReference>
<evidence type="ECO:0000313" key="11">
    <source>
        <dbReference type="Proteomes" id="UP000094236"/>
    </source>
</evidence>
<evidence type="ECO:0000256" key="2">
    <source>
        <dbReference type="ARBA" id="ARBA00022448"/>
    </source>
</evidence>
<dbReference type="GO" id="GO:0005324">
    <property type="term" value="F:long-chain fatty acid transmembrane transporter activity"/>
    <property type="evidence" value="ECO:0007669"/>
    <property type="project" value="EnsemblFungi"/>
</dbReference>
<evidence type="ECO:0000256" key="8">
    <source>
        <dbReference type="SAM" id="Phobius"/>
    </source>
</evidence>
<feature type="transmembrane region" description="Helical" evidence="8">
    <location>
        <begin position="138"/>
        <end position="158"/>
    </location>
</feature>
<feature type="non-terminal residue" evidence="10">
    <location>
        <position position="1"/>
    </location>
</feature>
<accession>A0A1E4TW10</accession>
<keyword evidence="5" id="KW-0067">ATP-binding</keyword>
<keyword evidence="6 8" id="KW-1133">Transmembrane helix</keyword>
<sequence>LKISVKSKYVLLFLFTICSSSALLSIYSLQKLLNKFKNQKSNSIKLKRSKSSLISPNGSRKIAVPYKSNKFIDVVIPPINYDKYESDNLEFRKVSKELKLLSENDAFNNVFFNDFKKLFVIWKLILIPKIFDKNSTLLAAQIFFLIARTWLSLLVTKLDATIVRDLIGLKGKKFSRDLIYWFLLAFPASYTNSAIRYVTKRLALSFRTNVIRYIHDLYLDDQLVYYKSQFNDSEIKNIDQYITEDVKKFCTTLSSLFSDIGKPFIDLIFFSFYLRDSLGTIGITGIFINYFLTGIFLKKRSPNFSKLLKQRTTLEGIFYNYNLNLINNCEEISFYKGTRLEKLKIVSIFNKLMDQLYSEYEIRLIYQFWEDYILKYSWSALGYLFASIPIFFNDLMSSTGSAKKTFSESRNMKEFIINKRLMLSLADSGSRLMFSIKELSRLSGCTDRIFSLLSNLHQVHDFKKFQFGATGNEIKGTVQANYPGLRFEKLPIIIPSNKGSNGIKLINSLNFAIQENQNLLILGDNGTGKTSIMRVIASLWPIYQGLLSKPLDKNIMYISQKPYFLNNGNLRDQIIYPLNFSEMLDAGYNDATLIKILNDVGLRYLIKRFNNDLNFTTNNPWFNLLSGGERQKLIMARILFHHKKFVILDEPTNAMTFDAEDQMFEKLIKENFTIITISHRPLLVKYHDCLLEIKEG</sequence>
<evidence type="ECO:0000256" key="1">
    <source>
        <dbReference type="ARBA" id="ARBA00008575"/>
    </source>
</evidence>
<dbReference type="Proteomes" id="UP000094236">
    <property type="component" value="Unassembled WGS sequence"/>
</dbReference>
<keyword evidence="2" id="KW-0813">Transport</keyword>
<evidence type="ECO:0000256" key="3">
    <source>
        <dbReference type="ARBA" id="ARBA00022692"/>
    </source>
</evidence>
<dbReference type="GO" id="GO:0042760">
    <property type="term" value="P:very long-chain fatty acid catabolic process"/>
    <property type="evidence" value="ECO:0007669"/>
    <property type="project" value="EnsemblFungi"/>
</dbReference>
<dbReference type="InterPro" id="IPR003593">
    <property type="entry name" value="AAA+_ATPase"/>
</dbReference>
<dbReference type="AlphaFoldDB" id="A0A1E4TW10"/>
<dbReference type="CDD" id="cd03223">
    <property type="entry name" value="ABCD_peroxisomal_ALDP"/>
    <property type="match status" value="1"/>
</dbReference>
<dbReference type="InterPro" id="IPR011527">
    <property type="entry name" value="ABC1_TM_dom"/>
</dbReference>
<dbReference type="GO" id="GO:0042758">
    <property type="term" value="P:long-chain fatty acid catabolic process"/>
    <property type="evidence" value="ECO:0007669"/>
    <property type="project" value="EnsemblFungi"/>
</dbReference>
<dbReference type="PROSITE" id="PS50893">
    <property type="entry name" value="ABC_TRANSPORTER_2"/>
    <property type="match status" value="1"/>
</dbReference>
<gene>
    <name evidence="10" type="ORF">PACTADRAFT_21035</name>
</gene>
<dbReference type="GO" id="GO:0140359">
    <property type="term" value="F:ABC-type transporter activity"/>
    <property type="evidence" value="ECO:0007669"/>
    <property type="project" value="InterPro"/>
</dbReference>
<dbReference type="GO" id="GO:0005778">
    <property type="term" value="C:peroxisomal membrane"/>
    <property type="evidence" value="ECO:0007669"/>
    <property type="project" value="EnsemblFungi"/>
</dbReference>
<dbReference type="Pfam" id="PF06472">
    <property type="entry name" value="ABC_membrane_2"/>
    <property type="match status" value="1"/>
</dbReference>
<dbReference type="SUPFAM" id="SSF52540">
    <property type="entry name" value="P-loop containing nucleoside triphosphate hydrolases"/>
    <property type="match status" value="1"/>
</dbReference>
<dbReference type="InterPro" id="IPR027417">
    <property type="entry name" value="P-loop_NTPase"/>
</dbReference>
<evidence type="ECO:0000256" key="7">
    <source>
        <dbReference type="ARBA" id="ARBA00023136"/>
    </source>
</evidence>
<dbReference type="GO" id="GO:0006635">
    <property type="term" value="P:fatty acid beta-oxidation"/>
    <property type="evidence" value="ECO:0007669"/>
    <property type="project" value="EnsemblFungi"/>
</dbReference>
<feature type="non-terminal residue" evidence="10">
    <location>
        <position position="696"/>
    </location>
</feature>
<dbReference type="PANTHER" id="PTHR11384">
    <property type="entry name" value="ATP-BINDING CASSETTE, SUB-FAMILY D MEMBER"/>
    <property type="match status" value="1"/>
</dbReference>
<reference evidence="11" key="1">
    <citation type="submission" date="2016-05" db="EMBL/GenBank/DDBJ databases">
        <title>Comparative genomics of biotechnologically important yeasts.</title>
        <authorList>
            <consortium name="DOE Joint Genome Institute"/>
            <person name="Riley R."/>
            <person name="Haridas S."/>
            <person name="Wolfe K.H."/>
            <person name="Lopes M.R."/>
            <person name="Hittinger C.T."/>
            <person name="Goker M."/>
            <person name="Salamov A."/>
            <person name="Wisecaver J."/>
            <person name="Long T.M."/>
            <person name="Aerts A.L."/>
            <person name="Barry K."/>
            <person name="Choi C."/>
            <person name="Clum A."/>
            <person name="Coughlan A.Y."/>
            <person name="Deshpande S."/>
            <person name="Douglass A.P."/>
            <person name="Hanson S.J."/>
            <person name="Klenk H.-P."/>
            <person name="Labutti K."/>
            <person name="Lapidus A."/>
            <person name="Lindquist E."/>
            <person name="Lipzen A."/>
            <person name="Meier-Kolthoff J.P."/>
            <person name="Ohm R.A."/>
            <person name="Otillar R.P."/>
            <person name="Pangilinan J."/>
            <person name="Peng Y."/>
            <person name="Rokas A."/>
            <person name="Rosa C.A."/>
            <person name="Scheuner C."/>
            <person name="Sibirny A.A."/>
            <person name="Slot J.C."/>
            <person name="Stielow J.B."/>
            <person name="Sun H."/>
            <person name="Kurtzman C.P."/>
            <person name="Blackwell M."/>
            <person name="Grigoriev I.V."/>
            <person name="Jeffries T.W."/>
        </authorList>
    </citation>
    <scope>NUCLEOTIDE SEQUENCE [LARGE SCALE GENOMIC DNA]</scope>
    <source>
        <strain evidence="11">NRRL Y-2460</strain>
    </source>
</reference>
<dbReference type="InterPro" id="IPR003439">
    <property type="entry name" value="ABC_transporter-like_ATP-bd"/>
</dbReference>
<dbReference type="Gene3D" id="3.40.50.300">
    <property type="entry name" value="P-loop containing nucleotide triphosphate hydrolases"/>
    <property type="match status" value="1"/>
</dbReference>
<dbReference type="PANTHER" id="PTHR11384:SF67">
    <property type="entry name" value="ATP-BINDING CASSETTE SUB-FAMILY D MEMBER 1"/>
    <property type="match status" value="1"/>
</dbReference>
<dbReference type="SMART" id="SM00382">
    <property type="entry name" value="AAA"/>
    <property type="match status" value="1"/>
</dbReference>
<dbReference type="GO" id="GO:0015910">
    <property type="term" value="P:long-chain fatty acid import into peroxisome"/>
    <property type="evidence" value="ECO:0007669"/>
    <property type="project" value="EnsemblFungi"/>
</dbReference>
<feature type="transmembrane region" description="Helical" evidence="8">
    <location>
        <begin position="277"/>
        <end position="297"/>
    </location>
</feature>
<evidence type="ECO:0000259" key="9">
    <source>
        <dbReference type="PROSITE" id="PS50893"/>
    </source>
</evidence>
<dbReference type="EMBL" id="KV454013">
    <property type="protein sequence ID" value="ODV95919.1"/>
    <property type="molecule type" value="Genomic_DNA"/>
</dbReference>
<feature type="transmembrane region" description="Helical" evidence="8">
    <location>
        <begin position="178"/>
        <end position="198"/>
    </location>
</feature>
<name>A0A1E4TW10_PACTA</name>
<keyword evidence="3 8" id="KW-0812">Transmembrane</keyword>
<organism evidence="10 11">
    <name type="scientific">Pachysolen tannophilus NRRL Y-2460</name>
    <dbReference type="NCBI Taxonomy" id="669874"/>
    <lineage>
        <taxon>Eukaryota</taxon>
        <taxon>Fungi</taxon>
        <taxon>Dikarya</taxon>
        <taxon>Ascomycota</taxon>
        <taxon>Saccharomycotina</taxon>
        <taxon>Pichiomycetes</taxon>
        <taxon>Pachysolenaceae</taxon>
        <taxon>Pachysolen</taxon>
    </lineage>
</organism>
<evidence type="ECO:0000256" key="5">
    <source>
        <dbReference type="ARBA" id="ARBA00022840"/>
    </source>
</evidence>
<keyword evidence="7 8" id="KW-0472">Membrane</keyword>
<dbReference type="InterPro" id="IPR017871">
    <property type="entry name" value="ABC_transporter-like_CS"/>
</dbReference>
<evidence type="ECO:0000256" key="4">
    <source>
        <dbReference type="ARBA" id="ARBA00022741"/>
    </source>
</evidence>
<protein>
    <recommendedName>
        <fullName evidence="9">ABC transporter domain-containing protein</fullName>
    </recommendedName>
</protein>
<keyword evidence="4" id="KW-0547">Nucleotide-binding</keyword>
<dbReference type="GO" id="GO:0016887">
    <property type="term" value="F:ATP hydrolysis activity"/>
    <property type="evidence" value="ECO:0007669"/>
    <property type="project" value="InterPro"/>
</dbReference>
<proteinExistence type="inferred from homology"/>
<feature type="transmembrane region" description="Helical" evidence="8">
    <location>
        <begin position="9"/>
        <end position="29"/>
    </location>
</feature>
<dbReference type="GO" id="GO:0005524">
    <property type="term" value="F:ATP binding"/>
    <property type="evidence" value="ECO:0007669"/>
    <property type="project" value="UniProtKB-KW"/>
</dbReference>
<dbReference type="GO" id="GO:0043190">
    <property type="term" value="C:ATP-binding cassette (ABC) transporter complex"/>
    <property type="evidence" value="ECO:0007669"/>
    <property type="project" value="EnsemblFungi"/>
</dbReference>